<proteinExistence type="predicted"/>
<protein>
    <recommendedName>
        <fullName evidence="3">Flavin reductase</fullName>
    </recommendedName>
</protein>
<sequence length="92" mass="10368">MTAPDGSGGRTLTTAQDVEHLYRRPDWDCRVCGLPWPCATARAGLLHEYRAFPSLLRIYLSTQMYDALEDMAVTGEVTPLNLHERFLAWALS</sequence>
<evidence type="ECO:0000313" key="2">
    <source>
        <dbReference type="Proteomes" id="UP000676967"/>
    </source>
</evidence>
<accession>A0ABM7LT69</accession>
<evidence type="ECO:0008006" key="3">
    <source>
        <dbReference type="Google" id="ProtNLM"/>
    </source>
</evidence>
<keyword evidence="2" id="KW-1185">Reference proteome</keyword>
<gene>
    <name evidence="1" type="ORF">Aiant_31040</name>
</gene>
<evidence type="ECO:0000313" key="1">
    <source>
        <dbReference type="EMBL" id="BCJ42447.1"/>
    </source>
</evidence>
<reference evidence="1 2" key="1">
    <citation type="submission" date="2020-08" db="EMBL/GenBank/DDBJ databases">
        <title>Whole genome shotgun sequence of Actinoplanes ianthinogenes NBRC 13996.</title>
        <authorList>
            <person name="Komaki H."/>
            <person name="Tamura T."/>
        </authorList>
    </citation>
    <scope>NUCLEOTIDE SEQUENCE [LARGE SCALE GENOMIC DNA]</scope>
    <source>
        <strain evidence="1 2">NBRC 13996</strain>
    </source>
</reference>
<dbReference type="Proteomes" id="UP000676967">
    <property type="component" value="Chromosome"/>
</dbReference>
<name>A0ABM7LT69_9ACTN</name>
<organism evidence="1 2">
    <name type="scientific">Actinoplanes ianthinogenes</name>
    <dbReference type="NCBI Taxonomy" id="122358"/>
    <lineage>
        <taxon>Bacteria</taxon>
        <taxon>Bacillati</taxon>
        <taxon>Actinomycetota</taxon>
        <taxon>Actinomycetes</taxon>
        <taxon>Micromonosporales</taxon>
        <taxon>Micromonosporaceae</taxon>
        <taxon>Actinoplanes</taxon>
    </lineage>
</organism>
<dbReference type="EMBL" id="AP023356">
    <property type="protein sequence ID" value="BCJ42447.1"/>
    <property type="molecule type" value="Genomic_DNA"/>
</dbReference>